<comment type="caution">
    <text evidence="1">The sequence shown here is derived from an EMBL/GenBank/DDBJ whole genome shotgun (WGS) entry which is preliminary data.</text>
</comment>
<keyword evidence="2" id="KW-1185">Reference proteome</keyword>
<dbReference type="Proteomes" id="UP000297475">
    <property type="component" value="Unassembled WGS sequence"/>
</dbReference>
<organism evidence="1 2">
    <name type="scientific">Natronospirillum operosum</name>
    <dbReference type="NCBI Taxonomy" id="2759953"/>
    <lineage>
        <taxon>Bacteria</taxon>
        <taxon>Pseudomonadati</taxon>
        <taxon>Pseudomonadota</taxon>
        <taxon>Gammaproteobacteria</taxon>
        <taxon>Oceanospirillales</taxon>
        <taxon>Natronospirillaceae</taxon>
        <taxon>Natronospirillum</taxon>
    </lineage>
</organism>
<gene>
    <name evidence="1" type="ORF">E4656_03380</name>
</gene>
<sequence length="105" mass="11904">MNKEVDRRLLAYIQYEGSSEVCIDIVEISRRSTSFHYQGIAWNRPPNFIGQDNCTDAHGNKCRIAPLNRNHTPVWAESADVVVNDNAKGHYHLWLAGKIKPAGKE</sequence>
<proteinExistence type="predicted"/>
<name>A0A4Z0WFU3_9GAMM</name>
<dbReference type="EMBL" id="SRMF01000001">
    <property type="protein sequence ID" value="TGG95478.1"/>
    <property type="molecule type" value="Genomic_DNA"/>
</dbReference>
<evidence type="ECO:0000313" key="2">
    <source>
        <dbReference type="Proteomes" id="UP000297475"/>
    </source>
</evidence>
<accession>A0A4Z0WFU3</accession>
<evidence type="ECO:0000313" key="1">
    <source>
        <dbReference type="EMBL" id="TGG95478.1"/>
    </source>
</evidence>
<protein>
    <submittedName>
        <fullName evidence="1">Uncharacterized protein</fullName>
    </submittedName>
</protein>
<reference evidence="1 2" key="1">
    <citation type="submission" date="2019-04" db="EMBL/GenBank/DDBJ databases">
        <title>Natronospirillum operosus gen. nov., sp. nov., a haloalkaliphilic satellite isolated from decaying biomass of laboratory culture of cyanobacterium Geitlerinema sp. and proposal of Natronospirillaceae fam. nov. and Saccharospirillaceae fam. nov.</title>
        <authorList>
            <person name="Kevbrin V."/>
            <person name="Boltyanskaya Y."/>
            <person name="Koziaeva V."/>
            <person name="Grouzdev D.S."/>
            <person name="Park M."/>
            <person name="Cho J."/>
        </authorList>
    </citation>
    <scope>NUCLEOTIDE SEQUENCE [LARGE SCALE GENOMIC DNA]</scope>
    <source>
        <strain evidence="1 2">G-116</strain>
    </source>
</reference>
<dbReference type="AlphaFoldDB" id="A0A4Z0WFU3"/>
<dbReference type="OrthoDB" id="6402308at2"/>
<dbReference type="RefSeq" id="WP_135481179.1">
    <property type="nucleotide sequence ID" value="NZ_SRMF01000001.1"/>
</dbReference>